<protein>
    <submittedName>
        <fullName evidence="3">Class F sortase</fullName>
    </submittedName>
</protein>
<dbReference type="EMBL" id="JAVREK010000034">
    <property type="protein sequence ID" value="MDT0305006.1"/>
    <property type="molecule type" value="Genomic_DNA"/>
</dbReference>
<dbReference type="Gene3D" id="2.40.260.10">
    <property type="entry name" value="Sortase"/>
    <property type="match status" value="1"/>
</dbReference>
<dbReference type="CDD" id="cd05829">
    <property type="entry name" value="Sortase_F"/>
    <property type="match status" value="1"/>
</dbReference>
<dbReference type="NCBIfam" id="NF033748">
    <property type="entry name" value="class_F_sortase"/>
    <property type="match status" value="1"/>
</dbReference>
<dbReference type="RefSeq" id="WP_311547521.1">
    <property type="nucleotide sequence ID" value="NZ_JAVREK010000034.1"/>
</dbReference>
<name>A0ABU2L0S4_9ACTN</name>
<sequence length="195" mass="20370">MSARALAALGVAALLIGAVTLDTEAGLPGPVPEPPPSAGRHGPPMDRAKPVSLAVPALELHTRSLVRLGLTDTDRLEAPGPWQAVGWWSGGAAPGEKGAAVLAGHVDSRTGPAVFFGLDRLERGHRIRVGRADGTTARFAVERVSLHAKDDFPTRRVYEAEPGRAELRLITCGGAFDAASGRYTANTVVYARLVG</sequence>
<proteinExistence type="predicted"/>
<dbReference type="InterPro" id="IPR042001">
    <property type="entry name" value="Sortase_F"/>
</dbReference>
<evidence type="ECO:0000256" key="1">
    <source>
        <dbReference type="ARBA" id="ARBA00022801"/>
    </source>
</evidence>
<organism evidence="3 4">
    <name type="scientific">Streptomonospora wellingtoniae</name>
    <dbReference type="NCBI Taxonomy" id="3075544"/>
    <lineage>
        <taxon>Bacteria</taxon>
        <taxon>Bacillati</taxon>
        <taxon>Actinomycetota</taxon>
        <taxon>Actinomycetes</taxon>
        <taxon>Streptosporangiales</taxon>
        <taxon>Nocardiopsidaceae</taxon>
        <taxon>Streptomonospora</taxon>
    </lineage>
</organism>
<comment type="caution">
    <text evidence="3">The sequence shown here is derived from an EMBL/GenBank/DDBJ whole genome shotgun (WGS) entry which is preliminary data.</text>
</comment>
<keyword evidence="4" id="KW-1185">Reference proteome</keyword>
<dbReference type="InterPro" id="IPR023365">
    <property type="entry name" value="Sortase_dom-sf"/>
</dbReference>
<dbReference type="Pfam" id="PF04203">
    <property type="entry name" value="Sortase"/>
    <property type="match status" value="1"/>
</dbReference>
<evidence type="ECO:0000313" key="3">
    <source>
        <dbReference type="EMBL" id="MDT0305006.1"/>
    </source>
</evidence>
<gene>
    <name evidence="3" type="ORF">RM446_23030</name>
</gene>
<keyword evidence="1" id="KW-0378">Hydrolase</keyword>
<dbReference type="InterPro" id="IPR005754">
    <property type="entry name" value="Sortase"/>
</dbReference>
<dbReference type="Proteomes" id="UP001183226">
    <property type="component" value="Unassembled WGS sequence"/>
</dbReference>
<reference evidence="4" key="1">
    <citation type="submission" date="2023-07" db="EMBL/GenBank/DDBJ databases">
        <title>30 novel species of actinomycetes from the DSMZ collection.</title>
        <authorList>
            <person name="Nouioui I."/>
        </authorList>
    </citation>
    <scope>NUCLEOTIDE SEQUENCE [LARGE SCALE GENOMIC DNA]</scope>
    <source>
        <strain evidence="4">DSM 45055</strain>
    </source>
</reference>
<dbReference type="SUPFAM" id="SSF63817">
    <property type="entry name" value="Sortase"/>
    <property type="match status" value="1"/>
</dbReference>
<evidence type="ECO:0000256" key="2">
    <source>
        <dbReference type="SAM" id="MobiDB-lite"/>
    </source>
</evidence>
<accession>A0ABU2L0S4</accession>
<evidence type="ECO:0000313" key="4">
    <source>
        <dbReference type="Proteomes" id="UP001183226"/>
    </source>
</evidence>
<feature type="region of interest" description="Disordered" evidence="2">
    <location>
        <begin position="26"/>
        <end position="48"/>
    </location>
</feature>